<dbReference type="EMBL" id="JAFJZO010000014">
    <property type="protein sequence ID" value="KAG5509475.1"/>
    <property type="molecule type" value="Genomic_DNA"/>
</dbReference>
<gene>
    <name evidence="1" type="ORF">JKF63_06786</name>
</gene>
<dbReference type="KEGG" id="phet:94292811"/>
<organism evidence="1 2">
    <name type="scientific">Porcisia hertigi</name>
    <dbReference type="NCBI Taxonomy" id="2761500"/>
    <lineage>
        <taxon>Eukaryota</taxon>
        <taxon>Discoba</taxon>
        <taxon>Euglenozoa</taxon>
        <taxon>Kinetoplastea</taxon>
        <taxon>Metakinetoplastina</taxon>
        <taxon>Trypanosomatida</taxon>
        <taxon>Trypanosomatidae</taxon>
        <taxon>Leishmaniinae</taxon>
        <taxon>Porcisia</taxon>
    </lineage>
</organism>
<protein>
    <submittedName>
        <fullName evidence="1">Uncharacterized protein</fullName>
    </submittedName>
</protein>
<keyword evidence="2" id="KW-1185">Reference proteome</keyword>
<comment type="caution">
    <text evidence="1">The sequence shown here is derived from an EMBL/GenBank/DDBJ whole genome shotgun (WGS) entry which is preliminary data.</text>
</comment>
<dbReference type="Proteomes" id="UP000674318">
    <property type="component" value="Unassembled WGS sequence"/>
</dbReference>
<sequence length="408" mass="45422">MGAHRSSGGEEVKAAPCLTTSDSCHVTKKARPSTARFLPPLTLPLPSVRWALSPTLPPRKLRSAPATREHSRFTRFARGGSSRRPVDEAIFCALRMDREANVLLRLRECGLDALMEAFRTLCSSLSLRNVRVEEFVFLCAAVLKCEVHPRDCEVVFAFLRAERLSTGGISVAHLLQRLRTLFEPLEVLCALQLKCLLETHRLDHCNVSLQEVETAKDGLCSLIMDDKLNREVAAQWEQVNSELQRLHTDFAVPVPTFRFLVRCCGCALSSAVRTLGWDGKIQRPFWPEEDEAVDDEGVLKPFRAFDAGRLATCTVEELCTETGVQDKNAALLSVIAKMYYRRVDARGKAPVAAEKLESTQRSPVRDTNCLSAWRSRSSPADPTHPRFTADLYAVFPTSPSQSVPKMAA</sequence>
<dbReference type="GeneID" id="94292811"/>
<accession>A0A836IPJ5</accession>
<evidence type="ECO:0000313" key="2">
    <source>
        <dbReference type="Proteomes" id="UP000674318"/>
    </source>
</evidence>
<dbReference type="RefSeq" id="XP_067758627.1">
    <property type="nucleotide sequence ID" value="XM_067902734.1"/>
</dbReference>
<reference evidence="1 2" key="1">
    <citation type="submission" date="2021-02" db="EMBL/GenBank/DDBJ databases">
        <title>Porcisia hertigi Genome sequencing and assembly.</title>
        <authorList>
            <person name="Almutairi H."/>
            <person name="Gatherer D."/>
        </authorList>
    </citation>
    <scope>NUCLEOTIDE SEQUENCE [LARGE SCALE GENOMIC DNA]</scope>
    <source>
        <strain evidence="1 2">C119</strain>
    </source>
</reference>
<dbReference type="OrthoDB" id="262843at2759"/>
<dbReference type="AlphaFoldDB" id="A0A836IPJ5"/>
<proteinExistence type="predicted"/>
<evidence type="ECO:0000313" key="1">
    <source>
        <dbReference type="EMBL" id="KAG5509475.1"/>
    </source>
</evidence>
<name>A0A836IPJ5_9TRYP</name>